<gene>
    <name evidence="2" type="ORF">L596_026324</name>
</gene>
<dbReference type="STRING" id="34508.A0A4V5ZY46"/>
<name>A0A4V5ZY46_STECR</name>
<organism evidence="2 3">
    <name type="scientific">Steinernema carpocapsae</name>
    <name type="common">Entomopathogenic nematode</name>
    <dbReference type="NCBI Taxonomy" id="34508"/>
    <lineage>
        <taxon>Eukaryota</taxon>
        <taxon>Metazoa</taxon>
        <taxon>Ecdysozoa</taxon>
        <taxon>Nematoda</taxon>
        <taxon>Chromadorea</taxon>
        <taxon>Rhabditida</taxon>
        <taxon>Tylenchina</taxon>
        <taxon>Panagrolaimomorpha</taxon>
        <taxon>Strongyloidoidea</taxon>
        <taxon>Steinernematidae</taxon>
        <taxon>Steinernema</taxon>
    </lineage>
</organism>
<evidence type="ECO:0000313" key="2">
    <source>
        <dbReference type="EMBL" id="TKR62345.1"/>
    </source>
</evidence>
<reference evidence="2 3" key="1">
    <citation type="journal article" date="2015" name="Genome Biol.">
        <title>Comparative genomics of Steinernema reveals deeply conserved gene regulatory networks.</title>
        <authorList>
            <person name="Dillman A.R."/>
            <person name="Macchietto M."/>
            <person name="Porter C.F."/>
            <person name="Rogers A."/>
            <person name="Williams B."/>
            <person name="Antoshechkin I."/>
            <person name="Lee M.M."/>
            <person name="Goodwin Z."/>
            <person name="Lu X."/>
            <person name="Lewis E.E."/>
            <person name="Goodrich-Blair H."/>
            <person name="Stock S.P."/>
            <person name="Adams B.J."/>
            <person name="Sternberg P.W."/>
            <person name="Mortazavi A."/>
        </authorList>
    </citation>
    <scope>NUCLEOTIDE SEQUENCE [LARGE SCALE GENOMIC DNA]</scope>
    <source>
        <strain evidence="2 3">ALL</strain>
    </source>
</reference>
<dbReference type="AlphaFoldDB" id="A0A4V5ZY46"/>
<dbReference type="EMBL" id="AZBU02000010">
    <property type="protein sequence ID" value="TKR62345.1"/>
    <property type="molecule type" value="Genomic_DNA"/>
</dbReference>
<evidence type="ECO:0000313" key="3">
    <source>
        <dbReference type="Proteomes" id="UP000298663"/>
    </source>
</evidence>
<keyword evidence="1" id="KW-0175">Coiled coil</keyword>
<dbReference type="Pfam" id="PF03564">
    <property type="entry name" value="DUF1759"/>
    <property type="match status" value="1"/>
</dbReference>
<evidence type="ECO:0000256" key="1">
    <source>
        <dbReference type="SAM" id="Coils"/>
    </source>
</evidence>
<proteinExistence type="predicted"/>
<keyword evidence="3" id="KW-1185">Reference proteome</keyword>
<accession>A0A4V5ZY46</accession>
<comment type="caution">
    <text evidence="2">The sequence shown here is derived from an EMBL/GenBank/DDBJ whole genome shotgun (WGS) entry which is preliminary data.</text>
</comment>
<protein>
    <submittedName>
        <fullName evidence="2">Uncharacterized protein</fullName>
    </submittedName>
</protein>
<dbReference type="OrthoDB" id="5864015at2759"/>
<sequence>MSSLTRTEKASVTRAVIRVEAAINTITKLTAQPPVYPSEAGELRKVVKKYTVDISEARVTLDHAEQALDNAMSKYKEAYSELEGDEEAKEESKWTEYGDKAVETSEKALDATLDLRKLERGLEIQISFLTDEEAVTGTVATPREKQGDDESDTVTKKLPTVPLPTFGGNKWEWDNFAHLFKSQIVDQSKDDLEKFQFLTSALSGNPKKLMSEFQATSSFQEAFDLLEKTYGNSTMIVDELLDKLTEAGAESTRISEMKELLHELYVITRQLESKKVNLDSIAILNVIRKKFSPAIQRERSFLRNTGTENNACQSGIAKRCSHS</sequence>
<dbReference type="InterPro" id="IPR005312">
    <property type="entry name" value="DUF1759"/>
</dbReference>
<reference evidence="2 3" key="2">
    <citation type="journal article" date="2019" name="G3 (Bethesda)">
        <title>Hybrid Assembly of the Genome of the Entomopathogenic Nematode Steinernema carpocapsae Identifies the X-Chromosome.</title>
        <authorList>
            <person name="Serra L."/>
            <person name="Macchietto M."/>
            <person name="Macias-Munoz A."/>
            <person name="McGill C.J."/>
            <person name="Rodriguez I.M."/>
            <person name="Rodriguez B."/>
            <person name="Murad R."/>
            <person name="Mortazavi A."/>
        </authorList>
    </citation>
    <scope>NUCLEOTIDE SEQUENCE [LARGE SCALE GENOMIC DNA]</scope>
    <source>
        <strain evidence="2 3">ALL</strain>
    </source>
</reference>
<dbReference type="Proteomes" id="UP000298663">
    <property type="component" value="Unassembled WGS sequence"/>
</dbReference>
<feature type="coiled-coil region" evidence="1">
    <location>
        <begin position="54"/>
        <end position="92"/>
    </location>
</feature>